<feature type="transmembrane region" description="Helical" evidence="1">
    <location>
        <begin position="117"/>
        <end position="137"/>
    </location>
</feature>
<evidence type="ECO:0000256" key="1">
    <source>
        <dbReference type="SAM" id="Phobius"/>
    </source>
</evidence>
<name>A0A9P1N1K7_9PELO</name>
<keyword evidence="1" id="KW-1133">Transmembrane helix</keyword>
<keyword evidence="1" id="KW-0812">Transmembrane</keyword>
<comment type="caution">
    <text evidence="3">The sequence shown here is derived from an EMBL/GenBank/DDBJ whole genome shotgun (WGS) entry which is preliminary data.</text>
</comment>
<dbReference type="Proteomes" id="UP001152747">
    <property type="component" value="Unassembled WGS sequence"/>
</dbReference>
<feature type="transmembrane region" description="Helical" evidence="1">
    <location>
        <begin position="6"/>
        <end position="27"/>
    </location>
</feature>
<proteinExistence type="predicted"/>
<gene>
    <name evidence="3" type="ORF">CAMP_LOCUS10259</name>
</gene>
<reference evidence="3" key="1">
    <citation type="submission" date="2022-11" db="EMBL/GenBank/DDBJ databases">
        <authorList>
            <person name="Kikuchi T."/>
        </authorList>
    </citation>
    <scope>NUCLEOTIDE SEQUENCE</scope>
    <source>
        <strain evidence="3">PS1010</strain>
    </source>
</reference>
<accession>A0A9P1N1K7</accession>
<dbReference type="InterPro" id="IPR019430">
    <property type="entry name" value="7TM_GPCR_serpentine_rcpt_Srx"/>
</dbReference>
<evidence type="ECO:0000259" key="2">
    <source>
        <dbReference type="Pfam" id="PF10328"/>
    </source>
</evidence>
<keyword evidence="1" id="KW-0472">Membrane</keyword>
<sequence>MWQIVLANFLVITTCSIGIWANLRLCWKLFKITPYTKYIQWHTMAKGLSNVATMLVFAGIQIPTMIMNCSVYPEIVYRYGGALAGLTMIPARLNQLCLSFGTCYIAFFPFRQISDVILYSSMGFAAILGLAIFSIRIQSEQCSFEFLASTFAWTYSDGKCAQIVVDFVFYGIKFQIYSGYFANFLTFTKICVDVLKKKSFVGNQELANRLRKTKIRLAQCVIQDFPFLIDVTVQFGHELRRGNYSDLGFLLPFLFNTLFWNIGHTVDGLTMLFMLNVTKKVVRIEDSNSN</sequence>
<feature type="transmembrane region" description="Helical" evidence="1">
    <location>
        <begin position="93"/>
        <end position="110"/>
    </location>
</feature>
<feature type="domain" description="7TM GPCR serpentine receptor class x (Srx)" evidence="2">
    <location>
        <begin position="12"/>
        <end position="273"/>
    </location>
</feature>
<dbReference type="PANTHER" id="PTHR46611">
    <property type="entry name" value="SERPENTINE RECEPTOR, CLASS X-RELATED"/>
    <property type="match status" value="1"/>
</dbReference>
<protein>
    <recommendedName>
        <fullName evidence="2">7TM GPCR serpentine receptor class x (Srx) domain-containing protein</fullName>
    </recommendedName>
</protein>
<dbReference type="PANTHER" id="PTHR46611:SF8">
    <property type="entry name" value="7TM GPCR SERPENTINE RECEPTOR CLASS X (SRX) DOMAIN-CONTAINING PROTEIN"/>
    <property type="match status" value="1"/>
</dbReference>
<keyword evidence="4" id="KW-1185">Reference proteome</keyword>
<evidence type="ECO:0000313" key="3">
    <source>
        <dbReference type="EMBL" id="CAI5447622.1"/>
    </source>
</evidence>
<organism evidence="3 4">
    <name type="scientific">Caenorhabditis angaria</name>
    <dbReference type="NCBI Taxonomy" id="860376"/>
    <lineage>
        <taxon>Eukaryota</taxon>
        <taxon>Metazoa</taxon>
        <taxon>Ecdysozoa</taxon>
        <taxon>Nematoda</taxon>
        <taxon>Chromadorea</taxon>
        <taxon>Rhabditida</taxon>
        <taxon>Rhabditina</taxon>
        <taxon>Rhabditomorpha</taxon>
        <taxon>Rhabditoidea</taxon>
        <taxon>Rhabditidae</taxon>
        <taxon>Peloderinae</taxon>
        <taxon>Caenorhabditis</taxon>
    </lineage>
</organism>
<feature type="transmembrane region" description="Helical" evidence="1">
    <location>
        <begin position="48"/>
        <end position="73"/>
    </location>
</feature>
<evidence type="ECO:0000313" key="4">
    <source>
        <dbReference type="Proteomes" id="UP001152747"/>
    </source>
</evidence>
<dbReference type="EMBL" id="CANHGI010000004">
    <property type="protein sequence ID" value="CAI5447622.1"/>
    <property type="molecule type" value="Genomic_DNA"/>
</dbReference>
<dbReference type="AlphaFoldDB" id="A0A9P1N1K7"/>
<dbReference type="Pfam" id="PF10328">
    <property type="entry name" value="7TM_GPCR_Srx"/>
    <property type="match status" value="1"/>
</dbReference>